<evidence type="ECO:0000313" key="4">
    <source>
        <dbReference type="Proteomes" id="UP000321533"/>
    </source>
</evidence>
<feature type="chain" id="PRO_5022850311" description="TonB-dependent receptor plug domain-containing protein" evidence="1">
    <location>
        <begin position="22"/>
        <end position="804"/>
    </location>
</feature>
<proteinExistence type="predicted"/>
<name>A0A5B8V7U1_9BACT</name>
<organism evidence="3 4">
    <name type="scientific">Panacibacter ginsenosidivorans</name>
    <dbReference type="NCBI Taxonomy" id="1813871"/>
    <lineage>
        <taxon>Bacteria</taxon>
        <taxon>Pseudomonadati</taxon>
        <taxon>Bacteroidota</taxon>
        <taxon>Chitinophagia</taxon>
        <taxon>Chitinophagales</taxon>
        <taxon>Chitinophagaceae</taxon>
        <taxon>Panacibacter</taxon>
    </lineage>
</organism>
<accession>A0A5B8V7U1</accession>
<dbReference type="EMBL" id="CP042435">
    <property type="protein sequence ID" value="QEC66776.1"/>
    <property type="molecule type" value="Genomic_DNA"/>
</dbReference>
<dbReference type="Gene3D" id="2.170.130.10">
    <property type="entry name" value="TonB-dependent receptor, plug domain"/>
    <property type="match status" value="1"/>
</dbReference>
<dbReference type="SUPFAM" id="SSF56935">
    <property type="entry name" value="Porins"/>
    <property type="match status" value="1"/>
</dbReference>
<evidence type="ECO:0000259" key="2">
    <source>
        <dbReference type="Pfam" id="PF07715"/>
    </source>
</evidence>
<evidence type="ECO:0000313" key="3">
    <source>
        <dbReference type="EMBL" id="QEC66776.1"/>
    </source>
</evidence>
<dbReference type="InterPro" id="IPR012910">
    <property type="entry name" value="Plug_dom"/>
</dbReference>
<reference evidence="3 4" key="1">
    <citation type="journal article" date="2016" name="Int. J. Syst. Evol. Microbiol.">
        <title>Panacibacter ginsenosidivorans gen. nov., sp. nov., with ginsenoside converting activity isolated from soil of a ginseng field.</title>
        <authorList>
            <person name="Siddiqi M.Z."/>
            <person name="Muhammad Shafi S."/>
            <person name="Choi K.D."/>
            <person name="Im W.T."/>
        </authorList>
    </citation>
    <scope>NUCLEOTIDE SEQUENCE [LARGE SCALE GENOMIC DNA]</scope>
    <source>
        <strain evidence="3 4">Gsoil1550</strain>
    </source>
</reference>
<protein>
    <recommendedName>
        <fullName evidence="2">TonB-dependent receptor plug domain-containing protein</fullName>
    </recommendedName>
</protein>
<dbReference type="KEGG" id="pgin:FRZ67_05460"/>
<dbReference type="Pfam" id="PF07715">
    <property type="entry name" value="Plug"/>
    <property type="match status" value="1"/>
</dbReference>
<feature type="signal peptide" evidence="1">
    <location>
        <begin position="1"/>
        <end position="21"/>
    </location>
</feature>
<keyword evidence="1" id="KW-0732">Signal</keyword>
<sequence length="804" mass="88685">MCFNKVIYLLLFCAFMSSAKAQDANMNTLDSFSAKFIAAIRTNEKERAYLITDRSVYGAGEYIWFKTFLLNAVSQKTSSKSKYLFADVVNDKDSIIKKIILDATNKQLSARIALPDSLPTGYYWLRAYTRQMAEHDTGEIAVKPLYVFGKTNDNIVIKTEKKTMTRDDMPAITFYPEGGSIMTGINSTVALQAINNNGEPLHVEGIIKDNRDTIVAHFTTNSTGLAKFDFEPSGYRRYRAVITWNGKDISYFLPAFNYYAGQISVSHQPGSFKLRILLGDSIYSKETPTYILGISKDSLVFAGIGKGLCEVTVEETKLPPGITTFYLFSKDFKLLSERTVYVTSNNLHTTVAADKNIYAKHDKISLNLSITDTAQNAIPSLLAISVSDSLFTARKESCFSNTSFNLQAVDNLFLAGNSCFTDDDIDMMMLTRHDTYQSLNKKNITSVTPADDSLLFIKGTVLSDKNIPLADKSVMLISNSGSKDLFDIDTTNNEGRFLFPIDHRPDSLQIALEIKDLNNNRVINSKVVIDAITFPKLTTPGALKQYPDIDPRRASQKINTYINAKWTNAEGRQLPPVSVKTIADFDESKRVSPYSALLTAKDLDGRTPVDVAILRISGLQLLNGFLVIHGLNAFKSPSASSEPLVLVEGAPIVMSPDGVGNVSPVMSYLHALNPKDIDFIEVLKDGAAANYGVRGANGVILINLSNKIRDLGSNNNNMKMFYLNGVSSPAIFPIISYDHKDKKAPATTDTRSTIFWNGNYFTAGAGNTTLTFYSSDVPSTYNISVTGITQNGDIIHKTITVQSR</sequence>
<dbReference type="OrthoDB" id="679547at2"/>
<keyword evidence="4" id="KW-1185">Reference proteome</keyword>
<dbReference type="Proteomes" id="UP000321533">
    <property type="component" value="Chromosome"/>
</dbReference>
<gene>
    <name evidence="3" type="ORF">FRZ67_05460</name>
</gene>
<dbReference type="RefSeq" id="WP_147188576.1">
    <property type="nucleotide sequence ID" value="NZ_CP042435.1"/>
</dbReference>
<dbReference type="Gene3D" id="2.60.40.1930">
    <property type="match status" value="1"/>
</dbReference>
<feature type="domain" description="TonB-dependent receptor plug" evidence="2">
    <location>
        <begin position="622"/>
        <end position="699"/>
    </location>
</feature>
<evidence type="ECO:0000256" key="1">
    <source>
        <dbReference type="SAM" id="SignalP"/>
    </source>
</evidence>
<dbReference type="InterPro" id="IPR037066">
    <property type="entry name" value="Plug_dom_sf"/>
</dbReference>
<dbReference type="AlphaFoldDB" id="A0A5B8V7U1"/>